<dbReference type="STRING" id="1123501.Wenmar_02115"/>
<comment type="similarity">
    <text evidence="2">Belongs to the UPF0702 family.</text>
</comment>
<dbReference type="GO" id="GO:0005886">
    <property type="term" value="C:plasma membrane"/>
    <property type="evidence" value="ECO:0007669"/>
    <property type="project" value="UniProtKB-SubCell"/>
</dbReference>
<feature type="transmembrane region" description="Helical" evidence="7">
    <location>
        <begin position="44"/>
        <end position="64"/>
    </location>
</feature>
<name>A0A0D0Q9J9_9RHOB</name>
<dbReference type="EMBL" id="AONG01000010">
    <property type="protein sequence ID" value="KIQ69047.1"/>
    <property type="molecule type" value="Genomic_DNA"/>
</dbReference>
<dbReference type="Gene3D" id="3.30.240.20">
    <property type="entry name" value="bsu07140 like domains"/>
    <property type="match status" value="1"/>
</dbReference>
<dbReference type="PATRIC" id="fig|1123501.6.peg.2211"/>
<keyword evidence="3" id="KW-1003">Cell membrane</keyword>
<comment type="subcellular location">
    <subcellularLocation>
        <location evidence="1">Cell membrane</location>
        <topology evidence="1">Multi-pass membrane protein</topology>
    </subcellularLocation>
</comment>
<feature type="domain" description="YetF C-terminal" evidence="8">
    <location>
        <begin position="92"/>
        <end position="161"/>
    </location>
</feature>
<organism evidence="9 10">
    <name type="scientific">Wenxinia marina DSM 24838</name>
    <dbReference type="NCBI Taxonomy" id="1123501"/>
    <lineage>
        <taxon>Bacteria</taxon>
        <taxon>Pseudomonadati</taxon>
        <taxon>Pseudomonadota</taxon>
        <taxon>Alphaproteobacteria</taxon>
        <taxon>Rhodobacterales</taxon>
        <taxon>Roseobacteraceae</taxon>
        <taxon>Wenxinia</taxon>
    </lineage>
</organism>
<feature type="transmembrane region" description="Helical" evidence="7">
    <location>
        <begin position="14"/>
        <end position="32"/>
    </location>
</feature>
<proteinExistence type="inferred from homology"/>
<evidence type="ECO:0000256" key="1">
    <source>
        <dbReference type="ARBA" id="ARBA00004651"/>
    </source>
</evidence>
<reference evidence="9 10" key="1">
    <citation type="submission" date="2013-01" db="EMBL/GenBank/DDBJ databases">
        <authorList>
            <person name="Fiebig A."/>
            <person name="Goeker M."/>
            <person name="Klenk H.-P.P."/>
        </authorList>
    </citation>
    <scope>NUCLEOTIDE SEQUENCE [LARGE SCALE GENOMIC DNA]</scope>
    <source>
        <strain evidence="9 10">DSM 24838</strain>
    </source>
</reference>
<evidence type="ECO:0000256" key="5">
    <source>
        <dbReference type="ARBA" id="ARBA00022989"/>
    </source>
</evidence>
<evidence type="ECO:0000313" key="10">
    <source>
        <dbReference type="Proteomes" id="UP000035100"/>
    </source>
</evidence>
<keyword evidence="10" id="KW-1185">Reference proteome</keyword>
<dbReference type="InterPro" id="IPR007353">
    <property type="entry name" value="DUF421"/>
</dbReference>
<keyword evidence="6 7" id="KW-0472">Membrane</keyword>
<dbReference type="RefSeq" id="WP_018304686.1">
    <property type="nucleotide sequence ID" value="NZ_KB902315.1"/>
</dbReference>
<evidence type="ECO:0000313" key="9">
    <source>
        <dbReference type="EMBL" id="KIQ69047.1"/>
    </source>
</evidence>
<dbReference type="Pfam" id="PF04239">
    <property type="entry name" value="DUF421"/>
    <property type="match status" value="1"/>
</dbReference>
<comment type="caution">
    <text evidence="9">The sequence shown here is derived from an EMBL/GenBank/DDBJ whole genome shotgun (WGS) entry which is preliminary data.</text>
</comment>
<gene>
    <name evidence="9" type="ORF">Wenmar_02115</name>
</gene>
<dbReference type="Proteomes" id="UP000035100">
    <property type="component" value="Unassembled WGS sequence"/>
</dbReference>
<dbReference type="eggNOG" id="COG2323">
    <property type="taxonomic scope" value="Bacteria"/>
</dbReference>
<dbReference type="PANTHER" id="PTHR34582">
    <property type="entry name" value="UPF0702 TRANSMEMBRANE PROTEIN YCAP"/>
    <property type="match status" value="1"/>
</dbReference>
<evidence type="ECO:0000256" key="2">
    <source>
        <dbReference type="ARBA" id="ARBA00006448"/>
    </source>
</evidence>
<dbReference type="AlphaFoldDB" id="A0A0D0Q9J9"/>
<keyword evidence="5 7" id="KW-1133">Transmembrane helix</keyword>
<feature type="transmembrane region" description="Helical" evidence="7">
    <location>
        <begin position="70"/>
        <end position="91"/>
    </location>
</feature>
<protein>
    <submittedName>
        <fullName evidence="9">Putative membrane protein</fullName>
    </submittedName>
</protein>
<evidence type="ECO:0000256" key="7">
    <source>
        <dbReference type="SAM" id="Phobius"/>
    </source>
</evidence>
<sequence length="180" mass="19059">MDLDQILFSGWADVLRTVVMGVGGYGLMILTLRASGKRTLAKLNAFDLVVTVALGSTLATILLSKDVALAEGWAAILTLVACQYAVAFASVRSRRVARAVRSEPALLLRDGEPLPEAMRRERVTREELETVVRAQAGAEIEDVAAVVLESDGSFSVMKPGDGFATAGLNDAPLQGRGSEA</sequence>
<evidence type="ECO:0000256" key="6">
    <source>
        <dbReference type="ARBA" id="ARBA00023136"/>
    </source>
</evidence>
<dbReference type="PANTHER" id="PTHR34582:SF6">
    <property type="entry name" value="UPF0702 TRANSMEMBRANE PROTEIN YCAP"/>
    <property type="match status" value="1"/>
</dbReference>
<evidence type="ECO:0000256" key="3">
    <source>
        <dbReference type="ARBA" id="ARBA00022475"/>
    </source>
</evidence>
<keyword evidence="4 7" id="KW-0812">Transmembrane</keyword>
<dbReference type="InterPro" id="IPR023090">
    <property type="entry name" value="UPF0702_alpha/beta_dom_sf"/>
</dbReference>
<dbReference type="OrthoDB" id="9793799at2"/>
<evidence type="ECO:0000256" key="4">
    <source>
        <dbReference type="ARBA" id="ARBA00022692"/>
    </source>
</evidence>
<accession>A0A0D0Q9J9</accession>
<evidence type="ECO:0000259" key="8">
    <source>
        <dbReference type="Pfam" id="PF04239"/>
    </source>
</evidence>